<accession>A0A915YEN4</accession>
<reference evidence="1" key="1">
    <citation type="submission" date="2022-09" db="EMBL/GenBank/DDBJ databases">
        <title>Aureispira anguillicida sp. nov., isolated from Leptocephalus of Japanese eel Anguilla japonica.</title>
        <authorList>
            <person name="Yuasa K."/>
            <person name="Mekata T."/>
            <person name="Ikunari K."/>
        </authorList>
    </citation>
    <scope>NUCLEOTIDE SEQUENCE</scope>
    <source>
        <strain evidence="1">EL160426</strain>
    </source>
</reference>
<gene>
    <name evidence="1" type="ORF">AsAng_0024520</name>
</gene>
<dbReference type="InterPro" id="IPR011467">
    <property type="entry name" value="DUF1573"/>
</dbReference>
<organism evidence="1 2">
    <name type="scientific">Aureispira anguillae</name>
    <dbReference type="NCBI Taxonomy" id="2864201"/>
    <lineage>
        <taxon>Bacteria</taxon>
        <taxon>Pseudomonadati</taxon>
        <taxon>Bacteroidota</taxon>
        <taxon>Saprospiria</taxon>
        <taxon>Saprospirales</taxon>
        <taxon>Saprospiraceae</taxon>
        <taxon>Aureispira</taxon>
    </lineage>
</organism>
<sequence>MGFDAPIMKIGPVKFGEIEEYTLEFTNTGKNDFKIFHLEGGCICTEPLDWSRGAIKPGQKGFIKFRFDSSQAKVDPAYASSLNIYGNVPDDMIIYDIEANVVK</sequence>
<dbReference type="RefSeq" id="WP_264792884.1">
    <property type="nucleotide sequence ID" value="NZ_AP026867.1"/>
</dbReference>
<proteinExistence type="predicted"/>
<evidence type="ECO:0000313" key="1">
    <source>
        <dbReference type="EMBL" id="BDS11738.1"/>
    </source>
</evidence>
<protein>
    <submittedName>
        <fullName evidence="1">DUF1573 domain-containing protein</fullName>
    </submittedName>
</protein>
<dbReference type="AlphaFoldDB" id="A0A915YEN4"/>
<dbReference type="Gene3D" id="2.60.40.10">
    <property type="entry name" value="Immunoglobulins"/>
    <property type="match status" value="1"/>
</dbReference>
<dbReference type="Pfam" id="PF07610">
    <property type="entry name" value="DUF1573"/>
    <property type="match status" value="1"/>
</dbReference>
<dbReference type="KEGG" id="aup:AsAng_0024520"/>
<name>A0A915YEN4_9BACT</name>
<dbReference type="EMBL" id="AP026867">
    <property type="protein sequence ID" value="BDS11738.1"/>
    <property type="molecule type" value="Genomic_DNA"/>
</dbReference>
<dbReference type="Proteomes" id="UP001060919">
    <property type="component" value="Chromosome"/>
</dbReference>
<evidence type="ECO:0000313" key="2">
    <source>
        <dbReference type="Proteomes" id="UP001060919"/>
    </source>
</evidence>
<dbReference type="InterPro" id="IPR013783">
    <property type="entry name" value="Ig-like_fold"/>
</dbReference>
<keyword evidence="2" id="KW-1185">Reference proteome</keyword>